<proteinExistence type="predicted"/>
<evidence type="ECO:0000256" key="2">
    <source>
        <dbReference type="ARBA" id="ARBA00022723"/>
    </source>
</evidence>
<keyword evidence="2" id="KW-0479">Metal-binding</keyword>
<dbReference type="PROSITE" id="PS50048">
    <property type="entry name" value="ZN2_CY6_FUNGAL_2"/>
    <property type="match status" value="1"/>
</dbReference>
<evidence type="ECO:0000256" key="1">
    <source>
        <dbReference type="ARBA" id="ARBA00004123"/>
    </source>
</evidence>
<dbReference type="InterPro" id="IPR007219">
    <property type="entry name" value="XnlR_reg_dom"/>
</dbReference>
<dbReference type="Proteomes" id="UP000054342">
    <property type="component" value="Unassembled WGS sequence"/>
</dbReference>
<dbReference type="SMART" id="SM00906">
    <property type="entry name" value="Fungal_trans"/>
    <property type="match status" value="1"/>
</dbReference>
<feature type="compositionally biased region" description="Basic and acidic residues" evidence="8">
    <location>
        <begin position="121"/>
        <end position="133"/>
    </location>
</feature>
<keyword evidence="4" id="KW-0805">Transcription regulation</keyword>
<evidence type="ECO:0000313" key="10">
    <source>
        <dbReference type="EMBL" id="KIW57667.1"/>
    </source>
</evidence>
<evidence type="ECO:0000256" key="8">
    <source>
        <dbReference type="SAM" id="MobiDB-lite"/>
    </source>
</evidence>
<dbReference type="InterPro" id="IPR036864">
    <property type="entry name" value="Zn2-C6_fun-type_DNA-bd_sf"/>
</dbReference>
<reference evidence="10 11" key="1">
    <citation type="submission" date="2015-01" db="EMBL/GenBank/DDBJ databases">
        <title>The Genome Sequence of Exophiala xenobiotica CBS118157.</title>
        <authorList>
            <consortium name="The Broad Institute Genomics Platform"/>
            <person name="Cuomo C."/>
            <person name="de Hoog S."/>
            <person name="Gorbushina A."/>
            <person name="Stielow B."/>
            <person name="Teixiera M."/>
            <person name="Abouelleil A."/>
            <person name="Chapman S.B."/>
            <person name="Priest M."/>
            <person name="Young S.K."/>
            <person name="Wortman J."/>
            <person name="Nusbaum C."/>
            <person name="Birren B."/>
        </authorList>
    </citation>
    <scope>NUCLEOTIDE SEQUENCE [LARGE SCALE GENOMIC DNA]</scope>
    <source>
        <strain evidence="10 11">CBS 118157</strain>
    </source>
</reference>
<evidence type="ECO:0000256" key="5">
    <source>
        <dbReference type="ARBA" id="ARBA00023125"/>
    </source>
</evidence>
<dbReference type="GeneID" id="25324141"/>
<sequence>MRDSPADSPSTPKRRRYSRVSRACNECRIRKVRCDGRLPCEPCQDFDRHCSFTSTRGQRTAGAPRTKILEDRLRRAKALLLKIQAQSPSPQLNLEVSNIFESPPGSPLSESDTSDPADDSSGDHLENMLDGRGRLTSTKKSTEYYGGGSGFAFLQRTQELFNPEISSRDQAAGGYVGLEVISRLFESPLPDKQALATDIPFSQLLPSRQTATELLDVVFGQTYQLLQFLDEPNFQRQTDRIYELDPIEFADSDHDFLPLFYAVTALGYLFDRKMHEKYGCTGAVNQAMRHFIAARRMVNLDHCTDILSLQTLLCFILFLMSTARLANAHTYLGLAVAAAMRMGLHTRTCSTLEDLSEPEKDVRRRVFWTIVKLDIYSGTVLGLPGMINVDYVDQFKPSGHIKDYADETQGGFASLRTRRMFAASAQYLNVLRIMSKLTQKLYPKTDEEAHRAGESKKIYVSNASILEIEDDFRAWRDGLSDALGSDGEGESLSSVVYELEMVHNFGHMILYRPFLHYLARTSVDQPPDQRLLRCAMSCVRTSRNTISRSAEMLRGGFLAPAAWQSVYTIFLSLVSLIFFLATQHGNRECEAIQKESEEGIRILAKTACQDIGSRRCLDVVTVLTRRLSHIIDLDVESVCKTVEPLCKYPGDRSGPMEEQTRPPAPVKAEKPIPSTSRNRVGKGMTLPSHPQRGGQQPRPYRPQSTPLPPHPVSVPVYQQMHYATPTPMWESSAGTPNPGRNQYLPSQSFSYGITPAPPPLRSEGSDRYGSAQMELPYAQGFAWPFALTGENVGGRDGSGTCSHPPPMNDTLTEQDIAAFMRINPGEEPFL</sequence>
<comment type="subcellular location">
    <subcellularLocation>
        <location evidence="1">Nucleus</location>
    </subcellularLocation>
</comment>
<dbReference type="Pfam" id="PF04082">
    <property type="entry name" value="Fungal_trans"/>
    <property type="match status" value="1"/>
</dbReference>
<dbReference type="PANTHER" id="PTHR47540:SF1">
    <property type="entry name" value="ACTIVATOR OF STRESS GENES 1-RELATED"/>
    <property type="match status" value="1"/>
</dbReference>
<evidence type="ECO:0000256" key="6">
    <source>
        <dbReference type="ARBA" id="ARBA00023163"/>
    </source>
</evidence>
<feature type="domain" description="Zn(2)-C6 fungal-type" evidence="9">
    <location>
        <begin position="23"/>
        <end position="52"/>
    </location>
</feature>
<dbReference type="Pfam" id="PF00172">
    <property type="entry name" value="Zn_clus"/>
    <property type="match status" value="1"/>
</dbReference>
<evidence type="ECO:0000256" key="7">
    <source>
        <dbReference type="ARBA" id="ARBA00023242"/>
    </source>
</evidence>
<keyword evidence="11" id="KW-1185">Reference proteome</keyword>
<dbReference type="STRING" id="348802.A0A0D2D5Q2"/>
<dbReference type="OrthoDB" id="422427at2759"/>
<dbReference type="PROSITE" id="PS00463">
    <property type="entry name" value="ZN2_CY6_FUNGAL_1"/>
    <property type="match status" value="1"/>
</dbReference>
<dbReference type="SMART" id="SM00066">
    <property type="entry name" value="GAL4"/>
    <property type="match status" value="1"/>
</dbReference>
<evidence type="ECO:0000259" key="9">
    <source>
        <dbReference type="PROSITE" id="PS50048"/>
    </source>
</evidence>
<dbReference type="GO" id="GO:0000981">
    <property type="term" value="F:DNA-binding transcription factor activity, RNA polymerase II-specific"/>
    <property type="evidence" value="ECO:0007669"/>
    <property type="project" value="InterPro"/>
</dbReference>
<dbReference type="GO" id="GO:0008270">
    <property type="term" value="F:zinc ion binding"/>
    <property type="evidence" value="ECO:0007669"/>
    <property type="project" value="InterPro"/>
</dbReference>
<organism evidence="10 11">
    <name type="scientific">Exophiala xenobiotica</name>
    <dbReference type="NCBI Taxonomy" id="348802"/>
    <lineage>
        <taxon>Eukaryota</taxon>
        <taxon>Fungi</taxon>
        <taxon>Dikarya</taxon>
        <taxon>Ascomycota</taxon>
        <taxon>Pezizomycotina</taxon>
        <taxon>Eurotiomycetes</taxon>
        <taxon>Chaetothyriomycetidae</taxon>
        <taxon>Chaetothyriales</taxon>
        <taxon>Herpotrichiellaceae</taxon>
        <taxon>Exophiala</taxon>
    </lineage>
</organism>
<dbReference type="GO" id="GO:0005634">
    <property type="term" value="C:nucleus"/>
    <property type="evidence" value="ECO:0007669"/>
    <property type="project" value="UniProtKB-SubCell"/>
</dbReference>
<protein>
    <recommendedName>
        <fullName evidence="9">Zn(2)-C6 fungal-type domain-containing protein</fullName>
    </recommendedName>
</protein>
<dbReference type="InterPro" id="IPR051711">
    <property type="entry name" value="Stress_Response_Reg"/>
</dbReference>
<dbReference type="GO" id="GO:0006351">
    <property type="term" value="P:DNA-templated transcription"/>
    <property type="evidence" value="ECO:0007669"/>
    <property type="project" value="InterPro"/>
</dbReference>
<name>A0A0D2D5Q2_9EURO</name>
<keyword evidence="5" id="KW-0238">DNA-binding</keyword>
<keyword evidence="7" id="KW-0539">Nucleus</keyword>
<gene>
    <name evidence="10" type="ORF">PV05_02233</name>
</gene>
<dbReference type="Gene3D" id="4.10.240.10">
    <property type="entry name" value="Zn(2)-C6 fungal-type DNA-binding domain"/>
    <property type="match status" value="1"/>
</dbReference>
<dbReference type="CDD" id="cd00067">
    <property type="entry name" value="GAL4"/>
    <property type="match status" value="1"/>
</dbReference>
<keyword evidence="6" id="KW-0804">Transcription</keyword>
<dbReference type="CDD" id="cd12148">
    <property type="entry name" value="fungal_TF_MHR"/>
    <property type="match status" value="1"/>
</dbReference>
<dbReference type="InterPro" id="IPR001138">
    <property type="entry name" value="Zn2Cys6_DnaBD"/>
</dbReference>
<evidence type="ECO:0000313" key="11">
    <source>
        <dbReference type="Proteomes" id="UP000054342"/>
    </source>
</evidence>
<feature type="region of interest" description="Disordered" evidence="8">
    <location>
        <begin position="94"/>
        <end position="140"/>
    </location>
</feature>
<keyword evidence="3" id="KW-0862">Zinc</keyword>
<evidence type="ECO:0000256" key="4">
    <source>
        <dbReference type="ARBA" id="ARBA00023015"/>
    </source>
</evidence>
<dbReference type="EMBL" id="KN847318">
    <property type="protein sequence ID" value="KIW57667.1"/>
    <property type="molecule type" value="Genomic_DNA"/>
</dbReference>
<dbReference type="HOGENOM" id="CLU_010084_2_0_1"/>
<accession>A0A0D2D5Q2</accession>
<feature type="region of interest" description="Disordered" evidence="8">
    <location>
        <begin position="649"/>
        <end position="709"/>
    </location>
</feature>
<dbReference type="GO" id="GO:0043565">
    <property type="term" value="F:sequence-specific DNA binding"/>
    <property type="evidence" value="ECO:0007669"/>
    <property type="project" value="TreeGrafter"/>
</dbReference>
<evidence type="ECO:0000256" key="3">
    <source>
        <dbReference type="ARBA" id="ARBA00022833"/>
    </source>
</evidence>
<dbReference type="AlphaFoldDB" id="A0A0D2D5Q2"/>
<dbReference type="SUPFAM" id="SSF57701">
    <property type="entry name" value="Zn2/Cys6 DNA-binding domain"/>
    <property type="match status" value="1"/>
</dbReference>
<dbReference type="RefSeq" id="XP_013318251.1">
    <property type="nucleotide sequence ID" value="XM_013462797.1"/>
</dbReference>
<dbReference type="GO" id="GO:0045944">
    <property type="term" value="P:positive regulation of transcription by RNA polymerase II"/>
    <property type="evidence" value="ECO:0007669"/>
    <property type="project" value="TreeGrafter"/>
</dbReference>
<dbReference type="PANTHER" id="PTHR47540">
    <property type="entry name" value="THIAMINE REPRESSIBLE GENES REGULATORY PROTEIN THI5"/>
    <property type="match status" value="1"/>
</dbReference>